<feature type="transmembrane region" description="Helical" evidence="8">
    <location>
        <begin position="413"/>
        <end position="435"/>
    </location>
</feature>
<feature type="transmembrane region" description="Helical" evidence="8">
    <location>
        <begin position="543"/>
        <end position="565"/>
    </location>
</feature>
<dbReference type="SUPFAM" id="SSF103473">
    <property type="entry name" value="MFS general substrate transporter"/>
    <property type="match status" value="1"/>
</dbReference>
<proteinExistence type="predicted"/>
<feature type="domain" description="Major facilitator superfamily (MFS) profile" evidence="9">
    <location>
        <begin position="417"/>
        <end position="639"/>
    </location>
</feature>
<gene>
    <name evidence="10" type="ORF">EGYM00392_LOCUS47379</name>
</gene>
<feature type="transmembrane region" description="Helical" evidence="8">
    <location>
        <begin position="162"/>
        <end position="178"/>
    </location>
</feature>
<keyword evidence="6 8" id="KW-0472">Membrane</keyword>
<reference evidence="10" key="1">
    <citation type="submission" date="2021-01" db="EMBL/GenBank/DDBJ databases">
        <authorList>
            <person name="Corre E."/>
            <person name="Pelletier E."/>
            <person name="Niang G."/>
            <person name="Scheremetjew M."/>
            <person name="Finn R."/>
            <person name="Kale V."/>
            <person name="Holt S."/>
            <person name="Cochrane G."/>
            <person name="Meng A."/>
            <person name="Brown T."/>
            <person name="Cohen L."/>
        </authorList>
    </citation>
    <scope>NUCLEOTIDE SEQUENCE</scope>
    <source>
        <strain evidence="10">NIES-381</strain>
    </source>
</reference>
<feature type="transmembrane region" description="Helical" evidence="8">
    <location>
        <begin position="250"/>
        <end position="270"/>
    </location>
</feature>
<protein>
    <recommendedName>
        <fullName evidence="9">Major facilitator superfamily (MFS) profile domain-containing protein</fullName>
    </recommendedName>
</protein>
<comment type="subcellular location">
    <subcellularLocation>
        <location evidence="1">Cell membrane</location>
        <topology evidence="1">Multi-pass membrane protein</topology>
    </subcellularLocation>
</comment>
<keyword evidence="2" id="KW-0813">Transport</keyword>
<accession>A0A7S1NSW6</accession>
<evidence type="ECO:0000256" key="3">
    <source>
        <dbReference type="ARBA" id="ARBA00022475"/>
    </source>
</evidence>
<feature type="transmembrane region" description="Helical" evidence="8">
    <location>
        <begin position="139"/>
        <end position="156"/>
    </location>
</feature>
<evidence type="ECO:0000256" key="4">
    <source>
        <dbReference type="ARBA" id="ARBA00022692"/>
    </source>
</evidence>
<evidence type="ECO:0000256" key="6">
    <source>
        <dbReference type="ARBA" id="ARBA00023136"/>
    </source>
</evidence>
<dbReference type="EMBL" id="HBGA01128140">
    <property type="protein sequence ID" value="CAD9036223.1"/>
    <property type="molecule type" value="Transcribed_RNA"/>
</dbReference>
<evidence type="ECO:0000259" key="9">
    <source>
        <dbReference type="PROSITE" id="PS50850"/>
    </source>
</evidence>
<evidence type="ECO:0000256" key="8">
    <source>
        <dbReference type="SAM" id="Phobius"/>
    </source>
</evidence>
<feature type="transmembrane region" description="Helical" evidence="8">
    <location>
        <begin position="508"/>
        <end position="531"/>
    </location>
</feature>
<dbReference type="GO" id="GO:0022857">
    <property type="term" value="F:transmembrane transporter activity"/>
    <property type="evidence" value="ECO:0007669"/>
    <property type="project" value="InterPro"/>
</dbReference>
<dbReference type="Gene3D" id="1.20.1250.20">
    <property type="entry name" value="MFS general substrate transporter like domains"/>
    <property type="match status" value="2"/>
</dbReference>
<dbReference type="Pfam" id="PF07690">
    <property type="entry name" value="MFS_1"/>
    <property type="match status" value="2"/>
</dbReference>
<feature type="transmembrane region" description="Helical" evidence="8">
    <location>
        <begin position="571"/>
        <end position="591"/>
    </location>
</feature>
<feature type="transmembrane region" description="Helical" evidence="8">
    <location>
        <begin position="199"/>
        <end position="221"/>
    </location>
</feature>
<evidence type="ECO:0000256" key="1">
    <source>
        <dbReference type="ARBA" id="ARBA00004651"/>
    </source>
</evidence>
<evidence type="ECO:0000256" key="2">
    <source>
        <dbReference type="ARBA" id="ARBA00022448"/>
    </source>
</evidence>
<sequence length="639" mass="69641">MKDCPGSGSPTINASKSRKSSDISPLPSPQLTPASNPNEKKKLLSTVALNGKKKPHYEMLGLRGRYLGSLLLVYTMSVATNLITYVLKPIMLLYTNEQGWTSRTDTWYYTAMMVTTSVVPIVINPILTKWTDCRSPKEVFVVIPLLCAIGLVLMLAQNKWCYFIGITFTSGILSLRAARQAWILGAVPPAHTSKATVALAISFPIGSLLGPIVAVGVSSLWPDDDLRYEYSVGPFGPLAALMLVLDKYTVVYAVCFLMMSAQVILVAAIFKDACQDDSVSVVSSLFYDPNEANPPISPRSRLSGYSSRTGSFAYYSRAGSIISQSRGSLSVQTSVGDDLSKPVVVPDDVELGSSDRRMQKRLSISLDGGKRSASLKPGPERPEQATKRAPIWEGWVREQDHDGKVITIHSSNFTFQVFALFSIGTFLVNISSGVFNQILNPVLVNQFDFSLKSTAAVTTFHKICALLASMAIMPLAKHGRDVNLMILGLTSMIFGMLLFSWVPTQLPLVIIGSALLEQGNTFFLAMSVALLSKLLGRRAQGFAFGMFSSILMLGKGCATVLGGLVLQNQTVGTWGLLNWGIPCIFVWAVLFHPITRRYLDPDRPLIKTMCNPEPPMIEASGSFDSVILEGGDKQWCTVM</sequence>
<feature type="transmembrane region" description="Helical" evidence="8">
    <location>
        <begin position="455"/>
        <end position="475"/>
    </location>
</feature>
<dbReference type="AlphaFoldDB" id="A0A7S1NSW6"/>
<dbReference type="PROSITE" id="PS50850">
    <property type="entry name" value="MFS"/>
    <property type="match status" value="1"/>
</dbReference>
<feature type="transmembrane region" description="Helical" evidence="8">
    <location>
        <begin position="66"/>
        <end position="87"/>
    </location>
</feature>
<evidence type="ECO:0000256" key="5">
    <source>
        <dbReference type="ARBA" id="ARBA00022989"/>
    </source>
</evidence>
<feature type="transmembrane region" description="Helical" evidence="8">
    <location>
        <begin position="107"/>
        <end position="127"/>
    </location>
</feature>
<keyword evidence="5 8" id="KW-1133">Transmembrane helix</keyword>
<evidence type="ECO:0000313" key="10">
    <source>
        <dbReference type="EMBL" id="CAD9036223.1"/>
    </source>
</evidence>
<dbReference type="InterPro" id="IPR050171">
    <property type="entry name" value="MFS_Transporters"/>
</dbReference>
<keyword evidence="3" id="KW-1003">Cell membrane</keyword>
<name>A0A7S1NSW6_9EUGL</name>
<dbReference type="GO" id="GO:0005886">
    <property type="term" value="C:plasma membrane"/>
    <property type="evidence" value="ECO:0007669"/>
    <property type="project" value="UniProtKB-SubCell"/>
</dbReference>
<organism evidence="10">
    <name type="scientific">Eutreptiella gymnastica</name>
    <dbReference type="NCBI Taxonomy" id="73025"/>
    <lineage>
        <taxon>Eukaryota</taxon>
        <taxon>Discoba</taxon>
        <taxon>Euglenozoa</taxon>
        <taxon>Euglenida</taxon>
        <taxon>Spirocuta</taxon>
        <taxon>Euglenophyceae</taxon>
        <taxon>Eutreptiales</taxon>
        <taxon>Eutreptiaceae</taxon>
        <taxon>Eutreptiella</taxon>
    </lineage>
</organism>
<dbReference type="PANTHER" id="PTHR23517">
    <property type="entry name" value="RESISTANCE PROTEIN MDTM, PUTATIVE-RELATED-RELATED"/>
    <property type="match status" value="1"/>
</dbReference>
<dbReference type="InterPro" id="IPR020846">
    <property type="entry name" value="MFS_dom"/>
</dbReference>
<feature type="transmembrane region" description="Helical" evidence="8">
    <location>
        <begin position="482"/>
        <end position="502"/>
    </location>
</feature>
<dbReference type="InterPro" id="IPR036259">
    <property type="entry name" value="MFS_trans_sf"/>
</dbReference>
<evidence type="ECO:0000256" key="7">
    <source>
        <dbReference type="SAM" id="MobiDB-lite"/>
    </source>
</evidence>
<feature type="region of interest" description="Disordered" evidence="7">
    <location>
        <begin position="1"/>
        <end position="38"/>
    </location>
</feature>
<dbReference type="PANTHER" id="PTHR23517:SF13">
    <property type="entry name" value="MAJOR FACILITATOR SUPERFAMILY MFS_1"/>
    <property type="match status" value="1"/>
</dbReference>
<keyword evidence="4 8" id="KW-0812">Transmembrane</keyword>
<dbReference type="InterPro" id="IPR011701">
    <property type="entry name" value="MFS"/>
</dbReference>